<accession>A0AAW1VL98</accession>
<name>A0AAW1VL98_RUBAR</name>
<gene>
    <name evidence="2" type="ORF">M0R45_001215</name>
</gene>
<reference evidence="2 3" key="1">
    <citation type="journal article" date="2023" name="G3 (Bethesda)">
        <title>A chromosome-length genome assembly and annotation of blackberry (Rubus argutus, cv. 'Hillquist').</title>
        <authorList>
            <person name="Bruna T."/>
            <person name="Aryal R."/>
            <person name="Dudchenko O."/>
            <person name="Sargent D.J."/>
            <person name="Mead D."/>
            <person name="Buti M."/>
            <person name="Cavallini A."/>
            <person name="Hytonen T."/>
            <person name="Andres J."/>
            <person name="Pham M."/>
            <person name="Weisz D."/>
            <person name="Mascagni F."/>
            <person name="Usai G."/>
            <person name="Natali L."/>
            <person name="Bassil N."/>
            <person name="Fernandez G.E."/>
            <person name="Lomsadze A."/>
            <person name="Armour M."/>
            <person name="Olukolu B."/>
            <person name="Poorten T."/>
            <person name="Britton C."/>
            <person name="Davik J."/>
            <person name="Ashrafi H."/>
            <person name="Aiden E.L."/>
            <person name="Borodovsky M."/>
            <person name="Worthington M."/>
        </authorList>
    </citation>
    <scope>NUCLEOTIDE SEQUENCE [LARGE SCALE GENOMIC DNA]</scope>
    <source>
        <strain evidence="2">PI 553951</strain>
    </source>
</reference>
<comment type="caution">
    <text evidence="2">The sequence shown here is derived from an EMBL/GenBank/DDBJ whole genome shotgun (WGS) entry which is preliminary data.</text>
</comment>
<keyword evidence="3" id="KW-1185">Reference proteome</keyword>
<protein>
    <submittedName>
        <fullName evidence="2">Uncharacterized protein</fullName>
    </submittedName>
</protein>
<dbReference type="AlphaFoldDB" id="A0AAW1VL98"/>
<sequence>MAQPANFIRDPRLCPSPSPEQQPIHLQAPAKSTTNHHTTTSSIAAAVADSNSPRPHRHQPSFTVKLKVVPNSNSQPANSWQHASSFQSPRAHLCLEPVLRPLLSPFHRPDLIKLTASS</sequence>
<evidence type="ECO:0000313" key="3">
    <source>
        <dbReference type="Proteomes" id="UP001457282"/>
    </source>
</evidence>
<evidence type="ECO:0000256" key="1">
    <source>
        <dbReference type="SAM" id="MobiDB-lite"/>
    </source>
</evidence>
<dbReference type="EMBL" id="JBEDUW010000235">
    <property type="protein sequence ID" value="KAK9903156.1"/>
    <property type="molecule type" value="Genomic_DNA"/>
</dbReference>
<feature type="compositionally biased region" description="Low complexity" evidence="1">
    <location>
        <begin position="30"/>
        <end position="41"/>
    </location>
</feature>
<evidence type="ECO:0000313" key="2">
    <source>
        <dbReference type="EMBL" id="KAK9903156.1"/>
    </source>
</evidence>
<proteinExistence type="predicted"/>
<organism evidence="2 3">
    <name type="scientific">Rubus argutus</name>
    <name type="common">Southern blackberry</name>
    <dbReference type="NCBI Taxonomy" id="59490"/>
    <lineage>
        <taxon>Eukaryota</taxon>
        <taxon>Viridiplantae</taxon>
        <taxon>Streptophyta</taxon>
        <taxon>Embryophyta</taxon>
        <taxon>Tracheophyta</taxon>
        <taxon>Spermatophyta</taxon>
        <taxon>Magnoliopsida</taxon>
        <taxon>eudicotyledons</taxon>
        <taxon>Gunneridae</taxon>
        <taxon>Pentapetalae</taxon>
        <taxon>rosids</taxon>
        <taxon>fabids</taxon>
        <taxon>Rosales</taxon>
        <taxon>Rosaceae</taxon>
        <taxon>Rosoideae</taxon>
        <taxon>Rosoideae incertae sedis</taxon>
        <taxon>Rubus</taxon>
    </lineage>
</organism>
<dbReference type="Proteomes" id="UP001457282">
    <property type="component" value="Unassembled WGS sequence"/>
</dbReference>
<feature type="region of interest" description="Disordered" evidence="1">
    <location>
        <begin position="1"/>
        <end position="41"/>
    </location>
</feature>